<accession>A0A7S1GUL5</accession>
<gene>
    <name evidence="2" type="ORF">HAND00432_LOCUS4406</name>
</gene>
<evidence type="ECO:0000256" key="1">
    <source>
        <dbReference type="SAM" id="MobiDB-lite"/>
    </source>
</evidence>
<proteinExistence type="predicted"/>
<dbReference type="AlphaFoldDB" id="A0A7S1GUL5"/>
<evidence type="ECO:0000313" key="2">
    <source>
        <dbReference type="EMBL" id="CAD8949887.1"/>
    </source>
</evidence>
<sequence length="266" mass="29772">MEDAEAIGKMDVTKDVSRVVAELEKNDQEWFKQPTNADQALRKVQAAWREAVERASFLLQACTLPSADMETQMMESEGRVLSLQELATADANLALWEAEENVVKQELKAEPTDEELEAFMEANAVALQSFLSSEEQLLEYLDSVYGETARQRQESLRLLSKTVEAVDMARNVPAAEGEGEGLSPKSREQASTSLMEAAKDALVKVAAEARQRAERFKEQDLLRKRVRMLQKKANAKGMRGDQVVAAVKMEKARLSELQRRSQALPK</sequence>
<organism evidence="2">
    <name type="scientific">Hemiselmis andersenii</name>
    <name type="common">Cryptophyte alga</name>
    <dbReference type="NCBI Taxonomy" id="464988"/>
    <lineage>
        <taxon>Eukaryota</taxon>
        <taxon>Cryptophyceae</taxon>
        <taxon>Cryptomonadales</taxon>
        <taxon>Hemiselmidaceae</taxon>
        <taxon>Hemiselmis</taxon>
    </lineage>
</organism>
<dbReference type="EMBL" id="HBFX01007260">
    <property type="protein sequence ID" value="CAD8949887.1"/>
    <property type="molecule type" value="Transcribed_RNA"/>
</dbReference>
<reference evidence="2" key="1">
    <citation type="submission" date="2021-01" db="EMBL/GenBank/DDBJ databases">
        <authorList>
            <person name="Corre E."/>
            <person name="Pelletier E."/>
            <person name="Niang G."/>
            <person name="Scheremetjew M."/>
            <person name="Finn R."/>
            <person name="Kale V."/>
            <person name="Holt S."/>
            <person name="Cochrane G."/>
            <person name="Meng A."/>
            <person name="Brown T."/>
            <person name="Cohen L."/>
        </authorList>
    </citation>
    <scope>NUCLEOTIDE SEQUENCE</scope>
    <source>
        <strain evidence="2">CCMP644</strain>
    </source>
</reference>
<name>A0A7S1GUL5_HEMAN</name>
<feature type="region of interest" description="Disordered" evidence="1">
    <location>
        <begin position="171"/>
        <end position="191"/>
    </location>
</feature>
<protein>
    <submittedName>
        <fullName evidence="2">Uncharacterized protein</fullName>
    </submittedName>
</protein>